<dbReference type="PANTHER" id="PTHR45947">
    <property type="entry name" value="SULFOQUINOVOSYL TRANSFERASE SQD2"/>
    <property type="match status" value="1"/>
</dbReference>
<evidence type="ECO:0000313" key="4">
    <source>
        <dbReference type="Proteomes" id="UP000531581"/>
    </source>
</evidence>
<comment type="caution">
    <text evidence="3">The sequence shown here is derived from an EMBL/GenBank/DDBJ whole genome shotgun (WGS) entry which is preliminary data.</text>
</comment>
<dbReference type="Pfam" id="PF13439">
    <property type="entry name" value="Glyco_transf_4"/>
    <property type="match status" value="1"/>
</dbReference>
<dbReference type="RefSeq" id="WP_170172114.1">
    <property type="nucleotide sequence ID" value="NZ_JABEOV010000004.1"/>
</dbReference>
<dbReference type="EMBL" id="JABYQV010000019">
    <property type="protein sequence ID" value="NVP32818.1"/>
    <property type="molecule type" value="Genomic_DNA"/>
</dbReference>
<sequence length="392" mass="42623">MRIVDVCAFWTPHGGGVRTYIEGKMRATRQRGDEIVVVVPGERLEWAVTEGGTIVSIPGPRFPLDTRYRYFNDEEAMHRVLDDLMPDVVEVSSPWGSPAMVARWRGTALRSLVMHADPLSAYAYRWFGSIAARHTIDRRFEIFWRHLRRLNEAFDLVVCASEGLTGRMIQGGVTKAMTIPMGVTPGLFSPSLRNPALRAHLLARCDLPEDATLLIGLGRHASEKRWPMVIEAVAAAGSRRPVGLLLLGHGRDEATVVRAAKGNPHVHLGAPVFDRPRLATILASADALVHGCEAETFCMAAAEARASGIPIIVPDLGGAADQLRPGFGEKYVARSAASLADAIVRQIDAGETMLRRASSAADSVTDMQAHFDALLATYRATRRGAPILQQAA</sequence>
<dbReference type="Gene3D" id="3.40.50.2000">
    <property type="entry name" value="Glycogen Phosphorylase B"/>
    <property type="match status" value="2"/>
</dbReference>
<name>A0A7Y7UTA5_9SPHN</name>
<dbReference type="EMBL" id="JABEOV010000004">
    <property type="protein sequence ID" value="NNG51905.1"/>
    <property type="molecule type" value="Genomic_DNA"/>
</dbReference>
<evidence type="ECO:0000313" key="3">
    <source>
        <dbReference type="EMBL" id="NVP32818.1"/>
    </source>
</evidence>
<keyword evidence="3" id="KW-0808">Transferase</keyword>
<organism evidence="3 4">
    <name type="scientific">Sphingomonas sanguinis</name>
    <dbReference type="NCBI Taxonomy" id="33051"/>
    <lineage>
        <taxon>Bacteria</taxon>
        <taxon>Pseudomonadati</taxon>
        <taxon>Pseudomonadota</taxon>
        <taxon>Alphaproteobacteria</taxon>
        <taxon>Sphingomonadales</taxon>
        <taxon>Sphingomonadaceae</taxon>
        <taxon>Sphingomonas</taxon>
    </lineage>
</organism>
<dbReference type="InterPro" id="IPR028098">
    <property type="entry name" value="Glyco_trans_4-like_N"/>
</dbReference>
<gene>
    <name evidence="2" type="ORF">HKX05_00875</name>
    <name evidence="3" type="ORF">HLV41_17415</name>
</gene>
<dbReference type="GO" id="GO:0016757">
    <property type="term" value="F:glycosyltransferase activity"/>
    <property type="evidence" value="ECO:0007669"/>
    <property type="project" value="TreeGrafter"/>
</dbReference>
<evidence type="ECO:0000259" key="1">
    <source>
        <dbReference type="Pfam" id="PF13439"/>
    </source>
</evidence>
<evidence type="ECO:0000313" key="2">
    <source>
        <dbReference type="EMBL" id="NNG51905.1"/>
    </source>
</evidence>
<dbReference type="Pfam" id="PF13692">
    <property type="entry name" value="Glyco_trans_1_4"/>
    <property type="match status" value="1"/>
</dbReference>
<accession>A0A7Y7UTA5</accession>
<keyword evidence="5" id="KW-1185">Reference proteome</keyword>
<reference evidence="4 5" key="1">
    <citation type="submission" date="2020-05" db="EMBL/GenBank/DDBJ databases">
        <title>Draft Genome Sequences of Sphingomonas sp. Isolated from the International Space Station.</title>
        <authorList>
            <person name="Bijlani S."/>
            <person name="Singh N.K."/>
            <person name="Mason C.E."/>
            <person name="Wang C.C."/>
            <person name="Venkateswaran K."/>
        </authorList>
    </citation>
    <scope>NUCLEOTIDE SEQUENCE [LARGE SCALE GENOMIC DNA]</scope>
    <source>
        <strain evidence="2 5">IIF7SW-B5</strain>
        <strain evidence="3">ISS-IIF7SWP</strain>
    </source>
</reference>
<dbReference type="InterPro" id="IPR050194">
    <property type="entry name" value="Glycosyltransferase_grp1"/>
</dbReference>
<dbReference type="SUPFAM" id="SSF53756">
    <property type="entry name" value="UDP-Glycosyltransferase/glycogen phosphorylase"/>
    <property type="match status" value="1"/>
</dbReference>
<evidence type="ECO:0000313" key="5">
    <source>
        <dbReference type="Proteomes" id="UP000557656"/>
    </source>
</evidence>
<dbReference type="AlphaFoldDB" id="A0A7Y7UTA5"/>
<feature type="domain" description="Glycosyltransferase subfamily 4-like N-terminal" evidence="1">
    <location>
        <begin position="15"/>
        <end position="184"/>
    </location>
</feature>
<proteinExistence type="predicted"/>
<dbReference type="Proteomes" id="UP000531581">
    <property type="component" value="Unassembled WGS sequence"/>
</dbReference>
<protein>
    <submittedName>
        <fullName evidence="3">Glycosyltransferase</fullName>
    </submittedName>
</protein>
<dbReference type="Proteomes" id="UP000557656">
    <property type="component" value="Unassembled WGS sequence"/>
</dbReference>
<dbReference type="PANTHER" id="PTHR45947:SF3">
    <property type="entry name" value="SULFOQUINOVOSYL TRANSFERASE SQD2"/>
    <property type="match status" value="1"/>
</dbReference>